<name>A0A118JU43_CYNCS</name>
<dbReference type="GO" id="GO:0003676">
    <property type="term" value="F:nucleic acid binding"/>
    <property type="evidence" value="ECO:0007669"/>
    <property type="project" value="InterPro"/>
</dbReference>
<dbReference type="InterPro" id="IPR003029">
    <property type="entry name" value="S1_domain"/>
</dbReference>
<dbReference type="EMBL" id="LEKV01005087">
    <property type="protein sequence ID" value="KVH90911.1"/>
    <property type="molecule type" value="Genomic_DNA"/>
</dbReference>
<dbReference type="SUPFAM" id="SSF50249">
    <property type="entry name" value="Nucleic acid-binding proteins"/>
    <property type="match status" value="2"/>
</dbReference>
<dbReference type="SMART" id="SM00316">
    <property type="entry name" value="S1"/>
    <property type="match status" value="2"/>
</dbReference>
<gene>
    <name evidence="2" type="ORF">Ccrd_007038</name>
</gene>
<dbReference type="PROSITE" id="PS50126">
    <property type="entry name" value="S1"/>
    <property type="match status" value="2"/>
</dbReference>
<dbReference type="PANTHER" id="PTHR47559">
    <property type="entry name" value="OS03G0844900 PROTEIN"/>
    <property type="match status" value="1"/>
</dbReference>
<dbReference type="InterPro" id="IPR052757">
    <property type="entry name" value="Ribosomal_protein_S1"/>
</dbReference>
<feature type="domain" description="S1 motif" evidence="1">
    <location>
        <begin position="193"/>
        <end position="237"/>
    </location>
</feature>
<protein>
    <submittedName>
        <fullName evidence="2">Nucleic acid-binding, OB-fold</fullName>
    </submittedName>
</protein>
<evidence type="ECO:0000259" key="1">
    <source>
        <dbReference type="PROSITE" id="PS50126"/>
    </source>
</evidence>
<dbReference type="Gramene" id="KVH90911">
    <property type="protein sequence ID" value="KVH90911"/>
    <property type="gene ID" value="Ccrd_007038"/>
</dbReference>
<feature type="domain" description="S1 motif" evidence="1">
    <location>
        <begin position="104"/>
        <end position="179"/>
    </location>
</feature>
<dbReference type="Pfam" id="PF00575">
    <property type="entry name" value="S1"/>
    <property type="match status" value="1"/>
</dbReference>
<evidence type="ECO:0000313" key="3">
    <source>
        <dbReference type="Proteomes" id="UP000243975"/>
    </source>
</evidence>
<organism evidence="2 3">
    <name type="scientific">Cynara cardunculus var. scolymus</name>
    <name type="common">Globe artichoke</name>
    <name type="synonym">Cynara scolymus</name>
    <dbReference type="NCBI Taxonomy" id="59895"/>
    <lineage>
        <taxon>Eukaryota</taxon>
        <taxon>Viridiplantae</taxon>
        <taxon>Streptophyta</taxon>
        <taxon>Embryophyta</taxon>
        <taxon>Tracheophyta</taxon>
        <taxon>Spermatophyta</taxon>
        <taxon>Magnoliopsida</taxon>
        <taxon>eudicotyledons</taxon>
        <taxon>Gunneridae</taxon>
        <taxon>Pentapetalae</taxon>
        <taxon>asterids</taxon>
        <taxon>campanulids</taxon>
        <taxon>Asterales</taxon>
        <taxon>Asteraceae</taxon>
        <taxon>Carduoideae</taxon>
        <taxon>Cardueae</taxon>
        <taxon>Carduinae</taxon>
        <taxon>Cynara</taxon>
    </lineage>
</organism>
<comment type="caution">
    <text evidence="2">The sequence shown here is derived from an EMBL/GenBank/DDBJ whole genome shotgun (WGS) entry which is preliminary data.</text>
</comment>
<dbReference type="OMA" id="PYHSCKE"/>
<accession>A0A118JU43</accession>
<dbReference type="PANTHER" id="PTHR47559:SF1">
    <property type="entry name" value="OS03G0844900 PROTEIN"/>
    <property type="match status" value="1"/>
</dbReference>
<proteinExistence type="predicted"/>
<dbReference type="AlphaFoldDB" id="A0A118JU43"/>
<dbReference type="InterPro" id="IPR012340">
    <property type="entry name" value="NA-bd_OB-fold"/>
</dbReference>
<dbReference type="Proteomes" id="UP000243975">
    <property type="component" value="Unassembled WGS sequence"/>
</dbReference>
<dbReference type="STRING" id="59895.A0A118JU43"/>
<keyword evidence="3" id="KW-1185">Reference proteome</keyword>
<sequence>MQFSAAVTPPPYSCVSRIAHLSHLLTTDVSSLKSPSIFPTNLFICRSSLTPKKPSPSFSTPKVSVSGDSSKTQLIDLIDDDDEIVRQARRSADWKAARAHYENGIVYQGRIEGSNGGGLLIRFYSLVGFLPYPQLSPSHYCKEPDKSIQEIAKALTGSLISVKVIHAEEEKRKLIFSEKEASWSKYSNSVKVGNVFQARVGSVEDYGAFAHLRFPDGSYHLTGLVHVSEVSWDLVQDQLEEDPLLETLEKVIPQDGSTGSDSDNTADYVIEPLPGLETIVEELQREDGIIDIKITRQGFEKRVVSQDLQLWLSNFTLLARAGRQVQEIQLVTSLDQDGIKSALQRVLERVP</sequence>
<evidence type="ECO:0000313" key="2">
    <source>
        <dbReference type="EMBL" id="KVH90911.1"/>
    </source>
</evidence>
<dbReference type="Gene3D" id="2.40.50.140">
    <property type="entry name" value="Nucleic acid-binding proteins"/>
    <property type="match status" value="2"/>
</dbReference>
<reference evidence="2 3" key="1">
    <citation type="journal article" date="2016" name="Sci. Rep.">
        <title>The genome sequence of the outbreeding globe artichoke constructed de novo incorporating a phase-aware low-pass sequencing strategy of F1 progeny.</title>
        <authorList>
            <person name="Scaglione D."/>
            <person name="Reyes-Chin-Wo S."/>
            <person name="Acquadro A."/>
            <person name="Froenicke L."/>
            <person name="Portis E."/>
            <person name="Beitel C."/>
            <person name="Tirone M."/>
            <person name="Mauro R."/>
            <person name="Lo Monaco A."/>
            <person name="Mauromicale G."/>
            <person name="Faccioli P."/>
            <person name="Cattivelli L."/>
            <person name="Rieseberg L."/>
            <person name="Michelmore R."/>
            <person name="Lanteri S."/>
        </authorList>
    </citation>
    <scope>NUCLEOTIDE SEQUENCE [LARGE SCALE GENOMIC DNA]</scope>
    <source>
        <strain evidence="2">2C</strain>
    </source>
</reference>